<dbReference type="KEGG" id="acad:UA74_26505"/>
<dbReference type="PANTHER" id="PTHR47829">
    <property type="entry name" value="HYDROLASE, PUTATIVE (AFU_ORTHOLOGUE AFUA_1G12880)-RELATED"/>
    <property type="match status" value="1"/>
</dbReference>
<dbReference type="Gene3D" id="3.40.50.1000">
    <property type="entry name" value="HAD superfamily/HAD-like"/>
    <property type="match status" value="1"/>
</dbReference>
<dbReference type="InterPro" id="IPR036412">
    <property type="entry name" value="HAD-like_sf"/>
</dbReference>
<dbReference type="InterPro" id="IPR052898">
    <property type="entry name" value="ACAD10-like"/>
</dbReference>
<dbReference type="PANTHER" id="PTHR47829:SF1">
    <property type="entry name" value="HAD FAMILY PHOSPHATASE"/>
    <property type="match status" value="1"/>
</dbReference>
<dbReference type="Pfam" id="PF00702">
    <property type="entry name" value="Hydrolase"/>
    <property type="match status" value="1"/>
</dbReference>
<dbReference type="NCBIfam" id="TIGR01509">
    <property type="entry name" value="HAD-SF-IA-v3"/>
    <property type="match status" value="1"/>
</dbReference>
<evidence type="ECO:0000313" key="2">
    <source>
        <dbReference type="Proteomes" id="UP000185511"/>
    </source>
</evidence>
<gene>
    <name evidence="1" type="ORF">UA74_26505</name>
</gene>
<accession>A0AAC9LHA4</accession>
<reference evidence="2" key="1">
    <citation type="submission" date="2016-06" db="EMBL/GenBank/DDBJ databases">
        <title>Complete genome sequence of Actinoalloteichus fjordicus DSM 46855 (=ADI127-17), type strain of the new species Actinoalloteichus fjordicus.</title>
        <authorList>
            <person name="Ruckert C."/>
            <person name="Nouioui I."/>
            <person name="Willmese J."/>
            <person name="van Wezel G."/>
            <person name="Klenk H.-P."/>
            <person name="Kalinowski J."/>
            <person name="Zotchev S.B."/>
        </authorList>
    </citation>
    <scope>NUCLEOTIDE SEQUENCE [LARGE SCALE GENOMIC DNA]</scope>
    <source>
        <strain evidence="2">ADI127-7</strain>
    </source>
</reference>
<dbReference type="RefSeq" id="WP_075742680.1">
    <property type="nucleotide sequence ID" value="NZ_CP016076.1"/>
</dbReference>
<proteinExistence type="predicted"/>
<dbReference type="AlphaFoldDB" id="A0AAC9LHA4"/>
<dbReference type="SUPFAM" id="SSF56784">
    <property type="entry name" value="HAD-like"/>
    <property type="match status" value="1"/>
</dbReference>
<sequence length="141" mass="14991">MTLSGLVLDFFGVLTDSDGAPDHAEPPLVTLVRSARATGLRTALLSNAEGRRADDGLGELFDTVVVSGEVGLSKPDPRIYRLTAERLGLATTECVFVDDLRSNVAGAVVAGMIGIHHQTVPATVAELNILFGREFPHRQPD</sequence>
<dbReference type="InterPro" id="IPR006439">
    <property type="entry name" value="HAD-SF_hydro_IA"/>
</dbReference>
<organism evidence="1 2">
    <name type="scientific">Actinoalloteichus fjordicus</name>
    <dbReference type="NCBI Taxonomy" id="1612552"/>
    <lineage>
        <taxon>Bacteria</taxon>
        <taxon>Bacillati</taxon>
        <taxon>Actinomycetota</taxon>
        <taxon>Actinomycetes</taxon>
        <taxon>Pseudonocardiales</taxon>
        <taxon>Pseudonocardiaceae</taxon>
        <taxon>Actinoalloteichus</taxon>
    </lineage>
</organism>
<dbReference type="InterPro" id="IPR023214">
    <property type="entry name" value="HAD_sf"/>
</dbReference>
<dbReference type="Proteomes" id="UP000185511">
    <property type="component" value="Chromosome"/>
</dbReference>
<dbReference type="NCBIfam" id="TIGR01549">
    <property type="entry name" value="HAD-SF-IA-v1"/>
    <property type="match status" value="1"/>
</dbReference>
<protein>
    <submittedName>
        <fullName evidence="1">Haloacid dehalogenase superfamily enzyme, subfamily IA</fullName>
    </submittedName>
</protein>
<name>A0AAC9LHA4_9PSEU</name>
<dbReference type="EMBL" id="CP016076">
    <property type="protein sequence ID" value="APU17306.1"/>
    <property type="molecule type" value="Genomic_DNA"/>
</dbReference>
<evidence type="ECO:0000313" key="1">
    <source>
        <dbReference type="EMBL" id="APU17306.1"/>
    </source>
</evidence>
<keyword evidence="2" id="KW-1185">Reference proteome</keyword>